<organism evidence="5 6">
    <name type="scientific">Dictyobacter aurantiacus</name>
    <dbReference type="NCBI Taxonomy" id="1936993"/>
    <lineage>
        <taxon>Bacteria</taxon>
        <taxon>Bacillati</taxon>
        <taxon>Chloroflexota</taxon>
        <taxon>Ktedonobacteria</taxon>
        <taxon>Ktedonobacterales</taxon>
        <taxon>Dictyobacteraceae</taxon>
        <taxon>Dictyobacter</taxon>
    </lineage>
</organism>
<sequence length="365" mass="39942">MVSRDSLGGSDVRVAIIGYGLAGSVFHAPLVEATPGMQVTAIVTGNKERQQSAHKRYPNAKILGSVDELWQNASSYDLAVVATSNNMHVPLGVDALHAGLPVVVDKPMAATVSDARKLLEASQQTGQLLTVFQNRRWDNDFLTVRKILEANLLGPITRFESRFERYRPAPRQGAWRESPDPQAAGGQLYDLGSHLIDQALYLFGTPERVYAEMFQRRPRAQVDDDSFVALQFPGGVTAHLWMSQVARISGQRMRVSGLNGTFEKWGLDPQEDALRAGKLPGDPAWGQEPRELWGHLSTNVSEGGVHFDGPIETVPGAYENYYAGVRDAITKGAPLPVDPNSALEVIRVIEAAQTSAREQRSVTFS</sequence>
<gene>
    <name evidence="5" type="ORF">KDAU_30630</name>
</gene>
<evidence type="ECO:0000313" key="6">
    <source>
        <dbReference type="Proteomes" id="UP000287224"/>
    </source>
</evidence>
<proteinExistence type="inferred from homology"/>
<evidence type="ECO:0000313" key="5">
    <source>
        <dbReference type="EMBL" id="GCE05734.1"/>
    </source>
</evidence>
<reference evidence="6" key="1">
    <citation type="submission" date="2018-12" db="EMBL/GenBank/DDBJ databases">
        <title>Tengunoibacter tsumagoiensis gen. nov., sp. nov., Dictyobacter kobayashii sp. nov., D. alpinus sp. nov., and D. joshuensis sp. nov. and description of Dictyobacteraceae fam. nov. within the order Ktedonobacterales isolated from Tengu-no-mugimeshi.</title>
        <authorList>
            <person name="Wang C.M."/>
            <person name="Zheng Y."/>
            <person name="Sakai Y."/>
            <person name="Toyoda A."/>
            <person name="Minakuchi Y."/>
            <person name="Abe K."/>
            <person name="Yokota A."/>
            <person name="Yabe S."/>
        </authorList>
    </citation>
    <scope>NUCLEOTIDE SEQUENCE [LARGE SCALE GENOMIC DNA]</scope>
    <source>
        <strain evidence="6">S-27</strain>
    </source>
</reference>
<keyword evidence="2" id="KW-0560">Oxidoreductase</keyword>
<accession>A0A401ZFS3</accession>
<dbReference type="InterPro" id="IPR036291">
    <property type="entry name" value="NAD(P)-bd_dom_sf"/>
</dbReference>
<dbReference type="InterPro" id="IPR051317">
    <property type="entry name" value="Gfo/Idh/MocA_oxidoreduct"/>
</dbReference>
<comment type="caution">
    <text evidence="5">The sequence shown here is derived from an EMBL/GenBank/DDBJ whole genome shotgun (WGS) entry which is preliminary data.</text>
</comment>
<dbReference type="OrthoDB" id="9783105at2"/>
<feature type="domain" description="Gfo/Idh/MocA-like oxidoreductase C-terminal" evidence="4">
    <location>
        <begin position="145"/>
        <end position="363"/>
    </location>
</feature>
<dbReference type="PANTHER" id="PTHR43708">
    <property type="entry name" value="CONSERVED EXPRESSED OXIDOREDUCTASE (EUROFUNG)"/>
    <property type="match status" value="1"/>
</dbReference>
<keyword evidence="6" id="KW-1185">Reference proteome</keyword>
<feature type="domain" description="Gfo/Idh/MocA-like oxidoreductase N-terminal" evidence="3">
    <location>
        <begin position="12"/>
        <end position="131"/>
    </location>
</feature>
<dbReference type="InterPro" id="IPR004104">
    <property type="entry name" value="Gfo/Idh/MocA-like_OxRdtase_C"/>
</dbReference>
<evidence type="ECO:0000259" key="3">
    <source>
        <dbReference type="Pfam" id="PF01408"/>
    </source>
</evidence>
<dbReference type="SUPFAM" id="SSF55347">
    <property type="entry name" value="Glyceraldehyde-3-phosphate dehydrogenase-like, C-terminal domain"/>
    <property type="match status" value="1"/>
</dbReference>
<evidence type="ECO:0000256" key="1">
    <source>
        <dbReference type="ARBA" id="ARBA00010928"/>
    </source>
</evidence>
<dbReference type="AlphaFoldDB" id="A0A401ZFS3"/>
<dbReference type="Proteomes" id="UP000287224">
    <property type="component" value="Unassembled WGS sequence"/>
</dbReference>
<dbReference type="Gene3D" id="3.40.50.720">
    <property type="entry name" value="NAD(P)-binding Rossmann-like Domain"/>
    <property type="match status" value="1"/>
</dbReference>
<dbReference type="PANTHER" id="PTHR43708:SF5">
    <property type="entry name" value="CONSERVED EXPRESSED OXIDOREDUCTASE (EUROFUNG)-RELATED"/>
    <property type="match status" value="1"/>
</dbReference>
<evidence type="ECO:0000256" key="2">
    <source>
        <dbReference type="ARBA" id="ARBA00023002"/>
    </source>
</evidence>
<dbReference type="GO" id="GO:0000166">
    <property type="term" value="F:nucleotide binding"/>
    <property type="evidence" value="ECO:0007669"/>
    <property type="project" value="InterPro"/>
</dbReference>
<dbReference type="SUPFAM" id="SSF51735">
    <property type="entry name" value="NAD(P)-binding Rossmann-fold domains"/>
    <property type="match status" value="1"/>
</dbReference>
<protein>
    <submittedName>
        <fullName evidence="5">Oxidoreductase</fullName>
    </submittedName>
</protein>
<dbReference type="EMBL" id="BIFQ01000001">
    <property type="protein sequence ID" value="GCE05734.1"/>
    <property type="molecule type" value="Genomic_DNA"/>
</dbReference>
<comment type="similarity">
    <text evidence="1">Belongs to the Gfo/Idh/MocA family.</text>
</comment>
<dbReference type="Gene3D" id="3.30.360.10">
    <property type="entry name" value="Dihydrodipicolinate Reductase, domain 2"/>
    <property type="match status" value="1"/>
</dbReference>
<dbReference type="GO" id="GO:0016491">
    <property type="term" value="F:oxidoreductase activity"/>
    <property type="evidence" value="ECO:0007669"/>
    <property type="project" value="UniProtKB-KW"/>
</dbReference>
<dbReference type="RefSeq" id="WP_126596747.1">
    <property type="nucleotide sequence ID" value="NZ_BIFQ01000001.1"/>
</dbReference>
<evidence type="ECO:0000259" key="4">
    <source>
        <dbReference type="Pfam" id="PF02894"/>
    </source>
</evidence>
<dbReference type="InterPro" id="IPR000683">
    <property type="entry name" value="Gfo/Idh/MocA-like_OxRdtase_N"/>
</dbReference>
<name>A0A401ZFS3_9CHLR</name>
<dbReference type="Pfam" id="PF02894">
    <property type="entry name" value="GFO_IDH_MocA_C"/>
    <property type="match status" value="1"/>
</dbReference>
<dbReference type="Pfam" id="PF01408">
    <property type="entry name" value="GFO_IDH_MocA"/>
    <property type="match status" value="1"/>
</dbReference>